<dbReference type="Pfam" id="PF00126">
    <property type="entry name" value="HTH_1"/>
    <property type="match status" value="1"/>
</dbReference>
<organism evidence="6 7">
    <name type="scientific">Parabacteroides faecalis</name>
    <dbReference type="NCBI Taxonomy" id="2924040"/>
    <lineage>
        <taxon>Bacteria</taxon>
        <taxon>Pseudomonadati</taxon>
        <taxon>Bacteroidota</taxon>
        <taxon>Bacteroidia</taxon>
        <taxon>Bacteroidales</taxon>
        <taxon>Tannerellaceae</taxon>
        <taxon>Parabacteroides</taxon>
    </lineage>
</organism>
<comment type="similarity">
    <text evidence="1">Belongs to the LysR transcriptional regulatory family.</text>
</comment>
<keyword evidence="3" id="KW-0238">DNA-binding</keyword>
<evidence type="ECO:0000313" key="7">
    <source>
        <dbReference type="Proteomes" id="UP001165444"/>
    </source>
</evidence>
<gene>
    <name evidence="6" type="ORF">MUN53_07380</name>
</gene>
<accession>A0ABT0C1C4</accession>
<dbReference type="Pfam" id="PF03466">
    <property type="entry name" value="LysR_substrate"/>
    <property type="match status" value="1"/>
</dbReference>
<dbReference type="RefSeq" id="WP_243324405.1">
    <property type="nucleotide sequence ID" value="NZ_JAKZMM010000014.1"/>
</dbReference>
<dbReference type="EMBL" id="JAKZMM010000014">
    <property type="protein sequence ID" value="MCJ2380431.1"/>
    <property type="molecule type" value="Genomic_DNA"/>
</dbReference>
<feature type="domain" description="HTH lysR-type" evidence="5">
    <location>
        <begin position="1"/>
        <end position="57"/>
    </location>
</feature>
<dbReference type="InterPro" id="IPR000847">
    <property type="entry name" value="LysR_HTH_N"/>
</dbReference>
<proteinExistence type="inferred from homology"/>
<dbReference type="PANTHER" id="PTHR30126:SF39">
    <property type="entry name" value="HTH-TYPE TRANSCRIPTIONAL REGULATOR CYSL"/>
    <property type="match status" value="1"/>
</dbReference>
<sequence length="295" mass="33204">MDFRLKVFYSVATNLSFTKASHELFISQPAISKHIRELEQRFETPLFERNGNKIQLTRAGELLLSHAQSLLAAYRQLNFEMNLLTNHFSGELRLGASTTISQYVLPPLLAKFMQKFPDIKLSLLSGNSNDIERALTEGKIDLGLVEGCAHLNTLHYEAFMKDELVVITHTSSSLAIHDKLTLEQFRSLPFVLRENGSGTLQVLESALSEHKIKLSQLNILIQLGSTESIKLFLANSDTLSVVSIRSVAREIVAGDFKVIDVPDLKMERKFSFVRPLGRNSGLDENFIRFVLRNAT</sequence>
<reference evidence="6 7" key="1">
    <citation type="submission" date="2022-03" db="EMBL/GenBank/DDBJ databases">
        <title>Parabacteroides sp. nov. isolated from swine feces.</title>
        <authorList>
            <person name="Bak J.E."/>
        </authorList>
    </citation>
    <scope>NUCLEOTIDE SEQUENCE [LARGE SCALE GENOMIC DNA]</scope>
    <source>
        <strain evidence="6 7">AGMB00274</strain>
    </source>
</reference>
<evidence type="ECO:0000256" key="3">
    <source>
        <dbReference type="ARBA" id="ARBA00023125"/>
    </source>
</evidence>
<evidence type="ECO:0000256" key="2">
    <source>
        <dbReference type="ARBA" id="ARBA00023015"/>
    </source>
</evidence>
<dbReference type="SUPFAM" id="SSF46785">
    <property type="entry name" value="Winged helix' DNA-binding domain"/>
    <property type="match status" value="1"/>
</dbReference>
<evidence type="ECO:0000256" key="4">
    <source>
        <dbReference type="ARBA" id="ARBA00023163"/>
    </source>
</evidence>
<comment type="caution">
    <text evidence="6">The sequence shown here is derived from an EMBL/GenBank/DDBJ whole genome shotgun (WGS) entry which is preliminary data.</text>
</comment>
<evidence type="ECO:0000313" key="6">
    <source>
        <dbReference type="EMBL" id="MCJ2380431.1"/>
    </source>
</evidence>
<dbReference type="PROSITE" id="PS50931">
    <property type="entry name" value="HTH_LYSR"/>
    <property type="match status" value="1"/>
</dbReference>
<dbReference type="SUPFAM" id="SSF53850">
    <property type="entry name" value="Periplasmic binding protein-like II"/>
    <property type="match status" value="1"/>
</dbReference>
<dbReference type="PRINTS" id="PR00039">
    <property type="entry name" value="HTHLYSR"/>
</dbReference>
<dbReference type="InterPro" id="IPR036390">
    <property type="entry name" value="WH_DNA-bd_sf"/>
</dbReference>
<keyword evidence="4" id="KW-0804">Transcription</keyword>
<protein>
    <submittedName>
        <fullName evidence="6">LysR family transcriptional regulator</fullName>
    </submittedName>
</protein>
<dbReference type="Gene3D" id="1.10.10.10">
    <property type="entry name" value="Winged helix-like DNA-binding domain superfamily/Winged helix DNA-binding domain"/>
    <property type="match status" value="1"/>
</dbReference>
<keyword evidence="2" id="KW-0805">Transcription regulation</keyword>
<dbReference type="Gene3D" id="3.40.190.290">
    <property type="match status" value="1"/>
</dbReference>
<dbReference type="InterPro" id="IPR036388">
    <property type="entry name" value="WH-like_DNA-bd_sf"/>
</dbReference>
<dbReference type="PANTHER" id="PTHR30126">
    <property type="entry name" value="HTH-TYPE TRANSCRIPTIONAL REGULATOR"/>
    <property type="match status" value="1"/>
</dbReference>
<dbReference type="CDD" id="cd08420">
    <property type="entry name" value="PBP2_CysL_like"/>
    <property type="match status" value="1"/>
</dbReference>
<name>A0ABT0C1C4_9BACT</name>
<evidence type="ECO:0000256" key="1">
    <source>
        <dbReference type="ARBA" id="ARBA00009437"/>
    </source>
</evidence>
<dbReference type="InterPro" id="IPR005119">
    <property type="entry name" value="LysR_subst-bd"/>
</dbReference>
<keyword evidence="7" id="KW-1185">Reference proteome</keyword>
<dbReference type="Proteomes" id="UP001165444">
    <property type="component" value="Unassembled WGS sequence"/>
</dbReference>
<evidence type="ECO:0000259" key="5">
    <source>
        <dbReference type="PROSITE" id="PS50931"/>
    </source>
</evidence>